<organism evidence="1 2">
    <name type="scientific">Ciona savignyi</name>
    <name type="common">Pacific transparent sea squirt</name>
    <dbReference type="NCBI Taxonomy" id="51511"/>
    <lineage>
        <taxon>Eukaryota</taxon>
        <taxon>Metazoa</taxon>
        <taxon>Chordata</taxon>
        <taxon>Tunicata</taxon>
        <taxon>Ascidiacea</taxon>
        <taxon>Phlebobranchia</taxon>
        <taxon>Cionidae</taxon>
        <taxon>Ciona</taxon>
    </lineage>
</organism>
<accession>H2ZI65</accession>
<dbReference type="Proteomes" id="UP000007875">
    <property type="component" value="Unassembled WGS sequence"/>
</dbReference>
<evidence type="ECO:0000313" key="2">
    <source>
        <dbReference type="Proteomes" id="UP000007875"/>
    </source>
</evidence>
<reference evidence="1" key="2">
    <citation type="submission" date="2025-08" db="UniProtKB">
        <authorList>
            <consortium name="Ensembl"/>
        </authorList>
    </citation>
    <scope>IDENTIFICATION</scope>
</reference>
<name>H2ZI65_CIOSA</name>
<dbReference type="HOGENOM" id="CLU_2526794_0_0_1"/>
<dbReference type="Ensembl" id="ENSCSAVT00000017470.1">
    <property type="protein sequence ID" value="ENSCSAVP00000017281.1"/>
    <property type="gene ID" value="ENSCSAVG00000010177.1"/>
</dbReference>
<sequence length="84" mass="9291">MLPVCPVCAITSQDLSLSVDGVTFSSADGSRWPACCCTFIPQQTYKKRRSNYSPLFAKTCNVNDDHWIKELLKSPCLFSGTPLT</sequence>
<protein>
    <submittedName>
        <fullName evidence="1">Uncharacterized protein</fullName>
    </submittedName>
</protein>
<evidence type="ECO:0000313" key="1">
    <source>
        <dbReference type="Ensembl" id="ENSCSAVP00000017281.1"/>
    </source>
</evidence>
<reference evidence="2" key="1">
    <citation type="submission" date="2003-08" db="EMBL/GenBank/DDBJ databases">
        <authorList>
            <person name="Birren B."/>
            <person name="Nusbaum C."/>
            <person name="Abebe A."/>
            <person name="Abouelleil A."/>
            <person name="Adekoya E."/>
            <person name="Ait-zahra M."/>
            <person name="Allen N."/>
            <person name="Allen T."/>
            <person name="An P."/>
            <person name="Anderson M."/>
            <person name="Anderson S."/>
            <person name="Arachchi H."/>
            <person name="Armbruster J."/>
            <person name="Bachantsang P."/>
            <person name="Baldwin J."/>
            <person name="Barry A."/>
            <person name="Bayul T."/>
            <person name="Blitshsteyn B."/>
            <person name="Bloom T."/>
            <person name="Blye J."/>
            <person name="Boguslavskiy L."/>
            <person name="Borowsky M."/>
            <person name="Boukhgalter B."/>
            <person name="Brunache A."/>
            <person name="Butler J."/>
            <person name="Calixte N."/>
            <person name="Calvo S."/>
            <person name="Camarata J."/>
            <person name="Campo K."/>
            <person name="Chang J."/>
            <person name="Cheshatsang Y."/>
            <person name="Citroen M."/>
            <person name="Collymore A."/>
            <person name="Considine T."/>
            <person name="Cook A."/>
            <person name="Cooke P."/>
            <person name="Corum B."/>
            <person name="Cuomo C."/>
            <person name="David R."/>
            <person name="Dawoe T."/>
            <person name="Degray S."/>
            <person name="Dodge S."/>
            <person name="Dooley K."/>
            <person name="Dorje P."/>
            <person name="Dorjee K."/>
            <person name="Dorris L."/>
            <person name="Duffey N."/>
            <person name="Dupes A."/>
            <person name="Elkins T."/>
            <person name="Engels R."/>
            <person name="Erickson J."/>
            <person name="Farina A."/>
            <person name="Faro S."/>
            <person name="Ferreira P."/>
            <person name="Fischer H."/>
            <person name="Fitzgerald M."/>
            <person name="Foley K."/>
            <person name="Gage D."/>
            <person name="Galagan J."/>
            <person name="Gearin G."/>
            <person name="Gnerre S."/>
            <person name="Gnirke A."/>
            <person name="Goyette A."/>
            <person name="Graham J."/>
            <person name="Grandbois E."/>
            <person name="Gyaltsen K."/>
            <person name="Hafez N."/>
            <person name="Hagopian D."/>
            <person name="Hagos B."/>
            <person name="Hall J."/>
            <person name="Hatcher B."/>
            <person name="Heller A."/>
            <person name="Higgins H."/>
            <person name="Honan T."/>
            <person name="Horn A."/>
            <person name="Houde N."/>
            <person name="Hughes L."/>
            <person name="Hulme W."/>
            <person name="Husby E."/>
            <person name="Iliev I."/>
            <person name="Jaffe D."/>
            <person name="Jones C."/>
            <person name="Kamal M."/>
            <person name="Kamat A."/>
            <person name="Kamvysselis M."/>
            <person name="Karlsson E."/>
            <person name="Kells C."/>
            <person name="Kieu A."/>
            <person name="Kisner P."/>
            <person name="Kodira C."/>
            <person name="Kulbokas E."/>
            <person name="Labutti K."/>
            <person name="Lama D."/>
            <person name="Landers T."/>
            <person name="Leger J."/>
            <person name="Levine S."/>
            <person name="Lewis D."/>
            <person name="Lewis T."/>
            <person name="Lindblad-toh K."/>
            <person name="Liu X."/>
            <person name="Lokyitsang T."/>
            <person name="Lokyitsang Y."/>
            <person name="Lucien O."/>
            <person name="Lui A."/>
            <person name="Ma L.J."/>
            <person name="Mabbitt R."/>
            <person name="Macdonald J."/>
            <person name="Maclean C."/>
            <person name="Major J."/>
            <person name="Manning J."/>
            <person name="Marabella R."/>
            <person name="Maru K."/>
            <person name="Matthews C."/>
            <person name="Mauceli E."/>
            <person name="Mccarthy M."/>
            <person name="Mcdonough S."/>
            <person name="Mcghee T."/>
            <person name="Meldrim J."/>
            <person name="Meneus L."/>
            <person name="Mesirov J."/>
            <person name="Mihalev A."/>
            <person name="Mihova T."/>
            <person name="Mikkelsen T."/>
            <person name="Mlenga V."/>
            <person name="Moru K."/>
            <person name="Mozes J."/>
            <person name="Mulrain L."/>
            <person name="Munson G."/>
            <person name="Naylor J."/>
            <person name="Newes C."/>
            <person name="Nguyen C."/>
            <person name="Nguyen N."/>
            <person name="Nguyen T."/>
            <person name="Nicol R."/>
            <person name="Nielsen C."/>
            <person name="Nizzari M."/>
            <person name="Norbu C."/>
            <person name="Norbu N."/>
            <person name="O'donnell P."/>
            <person name="Okoawo O."/>
            <person name="O'leary S."/>
            <person name="Omotosho B."/>
            <person name="O'neill K."/>
            <person name="Osman S."/>
            <person name="Parker S."/>
            <person name="Perrin D."/>
            <person name="Phunkhang P."/>
            <person name="Piqani B."/>
            <person name="Purcell S."/>
            <person name="Rachupka T."/>
            <person name="Ramasamy U."/>
            <person name="Rameau R."/>
            <person name="Ray V."/>
            <person name="Raymond C."/>
            <person name="Retta R."/>
            <person name="Richardson S."/>
            <person name="Rise C."/>
            <person name="Rodriguez J."/>
            <person name="Rogers J."/>
            <person name="Rogov P."/>
            <person name="Rutman M."/>
            <person name="Schupbach R."/>
            <person name="Seaman C."/>
            <person name="Settipalli S."/>
            <person name="Sharpe T."/>
            <person name="Sheridan J."/>
            <person name="Sherpa N."/>
            <person name="Shi J."/>
            <person name="Smirnov S."/>
            <person name="Smith C."/>
            <person name="Sougnez C."/>
            <person name="Spencer B."/>
            <person name="Stalker J."/>
            <person name="Stange-thomann N."/>
            <person name="Stavropoulos S."/>
            <person name="Stetson K."/>
            <person name="Stone C."/>
            <person name="Stone S."/>
            <person name="Stubbs M."/>
            <person name="Talamas J."/>
            <person name="Tchuinga P."/>
            <person name="Tenzing P."/>
            <person name="Tesfaye S."/>
            <person name="Theodore J."/>
            <person name="Thoulutsang Y."/>
            <person name="Topham K."/>
            <person name="Towey S."/>
            <person name="Tsamla T."/>
            <person name="Tsomo N."/>
            <person name="Vallee D."/>
            <person name="Vassiliev H."/>
            <person name="Venkataraman V."/>
            <person name="Vinson J."/>
            <person name="Vo A."/>
            <person name="Wade C."/>
            <person name="Wang S."/>
            <person name="Wangchuk T."/>
            <person name="Wangdi T."/>
            <person name="Whittaker C."/>
            <person name="Wilkinson J."/>
            <person name="Wu Y."/>
            <person name="Wyman D."/>
            <person name="Yadav S."/>
            <person name="Yang S."/>
            <person name="Yang X."/>
            <person name="Yeager S."/>
            <person name="Yee E."/>
            <person name="Young G."/>
            <person name="Zainoun J."/>
            <person name="Zembeck L."/>
            <person name="Zimmer A."/>
            <person name="Zody M."/>
            <person name="Lander E."/>
        </authorList>
    </citation>
    <scope>NUCLEOTIDE SEQUENCE [LARGE SCALE GENOMIC DNA]</scope>
</reference>
<dbReference type="InParanoid" id="H2ZI65"/>
<keyword evidence="2" id="KW-1185">Reference proteome</keyword>
<proteinExistence type="predicted"/>
<reference evidence="1" key="3">
    <citation type="submission" date="2025-09" db="UniProtKB">
        <authorList>
            <consortium name="Ensembl"/>
        </authorList>
    </citation>
    <scope>IDENTIFICATION</scope>
</reference>
<dbReference type="AlphaFoldDB" id="H2ZI65"/>